<organism evidence="1 2">
    <name type="scientific">Ralstonia insidiosa</name>
    <dbReference type="NCBI Taxonomy" id="190721"/>
    <lineage>
        <taxon>Bacteria</taxon>
        <taxon>Pseudomonadati</taxon>
        <taxon>Pseudomonadota</taxon>
        <taxon>Betaproteobacteria</taxon>
        <taxon>Burkholderiales</taxon>
        <taxon>Burkholderiaceae</taxon>
        <taxon>Ralstonia</taxon>
    </lineage>
</organism>
<name>A0AAC9BGD3_9RALS</name>
<gene>
    <name evidence="1" type="ORF">ACS15_2984</name>
</gene>
<evidence type="ECO:0000313" key="2">
    <source>
        <dbReference type="Proteomes" id="UP000077927"/>
    </source>
</evidence>
<accession>A0AAC9BGD3</accession>
<evidence type="ECO:0000313" key="1">
    <source>
        <dbReference type="EMBL" id="ANH72334.1"/>
    </source>
</evidence>
<sequence>MSETFGPERARLQAYLMRLHAHQSKETFMLGCPGHLLG</sequence>
<dbReference type="KEGG" id="rin:ACS15_2984"/>
<dbReference type="AlphaFoldDB" id="A0AAC9BGD3"/>
<dbReference type="EMBL" id="CP012605">
    <property type="protein sequence ID" value="ANH72334.1"/>
    <property type="molecule type" value="Genomic_DNA"/>
</dbReference>
<dbReference type="Proteomes" id="UP000077927">
    <property type="component" value="Chromosome 1"/>
</dbReference>
<protein>
    <submittedName>
        <fullName evidence="1">Uncharacterized protein</fullName>
    </submittedName>
</protein>
<proteinExistence type="predicted"/>
<reference evidence="1 2" key="1">
    <citation type="submission" date="2015-09" db="EMBL/GenBank/DDBJ databases">
        <authorList>
            <person name="Xu Y."/>
            <person name="Nagy A."/>
            <person name="Liu N.T."/>
            <person name="Nou X."/>
        </authorList>
    </citation>
    <scope>NUCLEOTIDE SEQUENCE [LARGE SCALE GENOMIC DNA]</scope>
    <source>
        <strain evidence="1 2">FC1138</strain>
    </source>
</reference>